<dbReference type="Gene3D" id="3.40.50.2060">
    <property type="match status" value="1"/>
</dbReference>
<dbReference type="InterPro" id="IPR027482">
    <property type="entry name" value="Sec1-like_dom2"/>
</dbReference>
<dbReference type="InterPro" id="IPR043154">
    <property type="entry name" value="Sec-1-like_dom1"/>
</dbReference>
<accession>A0A6F9DXP0</accession>
<sequence length="601" mass="67576">MTSSAPHLSTGCVNLGLIRDDSRKELLRLLDKCAGTKALVWDPELTEQFGLIAEYSLLKEYEVDRMFPLRPTRLPKSNVQHIVFVTRPVASLMDQIAVNIKKEEEGDGFGRKEFHVFFVPWKSFLCVQKLEELGVYGALTNVEEYKLDVIALDSDILSMEHHSAFYDINIDEDMTSLYLAAKAIMSIQKQFGTIPLVYGKGKCSKNLCGLLRKMQEEIGEVAEDEQSQIDRLIIIDRTADLITPLASQLTYEGLIDEIYGITNTTASFPPDKFSKASKSEDLATEKKKVVLTSKDELFSQLRNCNFNAVGPNLKKQARTISEKFEERHAAKTVGEMKQFVSHLPQMQQAKAALAIHTNIAELIKEYTEESDFLETLSVEQEFLNGIGTDKINPFIEDCLFQKRPIVQVLRLLCLQCITNNGFKPKVYDYYKREILQTYGYKHLITLSKLEKCGLLRPMGGPWNYNTVRKSLRLIVEDINEKEPQDIAYVHSGYAPLSVRLAQILSHPGWRSIEEVLKIIPGPTVSGLQQGVPKKKWQGSVGSDSGSSSSTVTLVFYVGGVTYSELSALRYLSAQNDGHEYIVAATNVVNGNLLLRSLVHND</sequence>
<dbReference type="InterPro" id="IPR036045">
    <property type="entry name" value="Sec1-like_sf"/>
</dbReference>
<dbReference type="InterPro" id="IPR043127">
    <property type="entry name" value="Sec-1-like_dom3a"/>
</dbReference>
<organism evidence="2">
    <name type="scientific">Phallusia mammillata</name>
    <dbReference type="NCBI Taxonomy" id="59560"/>
    <lineage>
        <taxon>Eukaryota</taxon>
        <taxon>Metazoa</taxon>
        <taxon>Chordata</taxon>
        <taxon>Tunicata</taxon>
        <taxon>Ascidiacea</taxon>
        <taxon>Phlebobranchia</taxon>
        <taxon>Ascidiidae</taxon>
        <taxon>Phallusia</taxon>
    </lineage>
</organism>
<comment type="similarity">
    <text evidence="1">Belongs to the STXBP/unc-18/SEC1 family.</text>
</comment>
<dbReference type="InterPro" id="IPR043155">
    <property type="entry name" value="VPS33_dom3b"/>
</dbReference>
<dbReference type="FunFam" id="3.40.50.1910:FF:000005">
    <property type="entry name" value="vacuolar protein sorting-associated protein 33A isoform X1"/>
    <property type="match status" value="1"/>
</dbReference>
<gene>
    <name evidence="2" type="primary">Vps33a</name>
</gene>
<reference evidence="2" key="1">
    <citation type="submission" date="2020-04" db="EMBL/GenBank/DDBJ databases">
        <authorList>
            <person name="Neveu A P."/>
        </authorList>
    </citation>
    <scope>NUCLEOTIDE SEQUENCE</scope>
    <source>
        <tissue evidence="2">Whole embryo</tissue>
    </source>
</reference>
<dbReference type="Pfam" id="PF00995">
    <property type="entry name" value="Sec1"/>
    <property type="match status" value="1"/>
</dbReference>
<dbReference type="Gene3D" id="1.25.40.850">
    <property type="match status" value="1"/>
</dbReference>
<name>A0A6F9DXP0_9ASCI</name>
<dbReference type="AlphaFoldDB" id="A0A6F9DXP0"/>
<dbReference type="PIRSF" id="PIRSF005715">
    <property type="entry name" value="VPS45_Sec1"/>
    <property type="match status" value="1"/>
</dbReference>
<dbReference type="InterPro" id="IPR001619">
    <property type="entry name" value="Sec1-like"/>
</dbReference>
<dbReference type="PANTHER" id="PTHR11679">
    <property type="entry name" value="VESICLE PROTEIN SORTING-ASSOCIATED"/>
    <property type="match status" value="1"/>
</dbReference>
<dbReference type="Gene3D" id="3.40.50.1910">
    <property type="match status" value="2"/>
</dbReference>
<dbReference type="EMBL" id="LR791773">
    <property type="protein sequence ID" value="CAB3267635.1"/>
    <property type="molecule type" value="mRNA"/>
</dbReference>
<proteinExistence type="evidence at transcript level"/>
<dbReference type="Gene3D" id="3.90.830.10">
    <property type="entry name" value="Syntaxin Binding Protein 1, Chain A, domain 2"/>
    <property type="match status" value="1"/>
</dbReference>
<evidence type="ECO:0000313" key="2">
    <source>
        <dbReference type="EMBL" id="CAB3267635.1"/>
    </source>
</evidence>
<dbReference type="GO" id="GO:0016192">
    <property type="term" value="P:vesicle-mediated transport"/>
    <property type="evidence" value="ECO:0007669"/>
    <property type="project" value="InterPro"/>
</dbReference>
<dbReference type="SUPFAM" id="SSF56815">
    <property type="entry name" value="Sec1/munc18-like (SM) proteins"/>
    <property type="match status" value="1"/>
</dbReference>
<evidence type="ECO:0000256" key="1">
    <source>
        <dbReference type="ARBA" id="ARBA00009884"/>
    </source>
</evidence>
<protein>
    <submittedName>
        <fullName evidence="2">Vacuolar protein sorting-associated protein 33A</fullName>
    </submittedName>
</protein>